<dbReference type="InterPro" id="IPR027417">
    <property type="entry name" value="P-loop_NTPase"/>
</dbReference>
<dbReference type="Pfam" id="PF07717">
    <property type="entry name" value="OB_NTP_bind"/>
    <property type="match status" value="1"/>
</dbReference>
<dbReference type="Pfam" id="PF00271">
    <property type="entry name" value="Helicase_C"/>
    <property type="match status" value="1"/>
</dbReference>
<dbReference type="PANTHER" id="PTHR18934:SF227">
    <property type="entry name" value="DEXH-BOX ATP-DEPENDENT RNA HELICASE DEXH2"/>
    <property type="match status" value="1"/>
</dbReference>
<evidence type="ECO:0000259" key="12">
    <source>
        <dbReference type="PROSITE" id="PS51192"/>
    </source>
</evidence>
<evidence type="ECO:0000313" key="14">
    <source>
        <dbReference type="EMBL" id="CAH8339855.1"/>
    </source>
</evidence>
<feature type="compositionally biased region" description="Polar residues" evidence="10">
    <location>
        <begin position="1317"/>
        <end position="1332"/>
    </location>
</feature>
<dbReference type="GO" id="GO:0003723">
    <property type="term" value="F:RNA binding"/>
    <property type="evidence" value="ECO:0007669"/>
    <property type="project" value="UniProtKB-KW"/>
</dbReference>
<evidence type="ECO:0000256" key="10">
    <source>
        <dbReference type="SAM" id="MobiDB-lite"/>
    </source>
</evidence>
<gene>
    <name evidence="14" type="ORF">ERUC_LOCUS15260</name>
</gene>
<evidence type="ECO:0000256" key="8">
    <source>
        <dbReference type="ARBA" id="ARBA00047984"/>
    </source>
</evidence>
<dbReference type="GO" id="GO:0003677">
    <property type="term" value="F:DNA binding"/>
    <property type="evidence" value="ECO:0007669"/>
    <property type="project" value="UniProtKB-ARBA"/>
</dbReference>
<evidence type="ECO:0000256" key="2">
    <source>
        <dbReference type="ARBA" id="ARBA00022741"/>
    </source>
</evidence>
<dbReference type="Gene3D" id="3.30.1370.50">
    <property type="entry name" value="R3H-like domain"/>
    <property type="match status" value="1"/>
</dbReference>
<dbReference type="GO" id="GO:0016787">
    <property type="term" value="F:hydrolase activity"/>
    <property type="evidence" value="ECO:0007669"/>
    <property type="project" value="UniProtKB-KW"/>
</dbReference>
<dbReference type="PROSITE" id="PS51061">
    <property type="entry name" value="R3H"/>
    <property type="match status" value="1"/>
</dbReference>
<dbReference type="SUPFAM" id="SSF52540">
    <property type="entry name" value="P-loop containing nucleoside triphosphate hydrolases"/>
    <property type="match status" value="2"/>
</dbReference>
<evidence type="ECO:0000256" key="6">
    <source>
        <dbReference type="ARBA" id="ARBA00022884"/>
    </source>
</evidence>
<keyword evidence="2" id="KW-0547">Nucleotide-binding</keyword>
<organism evidence="14 15">
    <name type="scientific">Eruca vesicaria subsp. sativa</name>
    <name type="common">Garden rocket</name>
    <name type="synonym">Eruca sativa</name>
    <dbReference type="NCBI Taxonomy" id="29727"/>
    <lineage>
        <taxon>Eukaryota</taxon>
        <taxon>Viridiplantae</taxon>
        <taxon>Streptophyta</taxon>
        <taxon>Embryophyta</taxon>
        <taxon>Tracheophyta</taxon>
        <taxon>Spermatophyta</taxon>
        <taxon>Magnoliopsida</taxon>
        <taxon>eudicotyledons</taxon>
        <taxon>Gunneridae</taxon>
        <taxon>Pentapetalae</taxon>
        <taxon>rosids</taxon>
        <taxon>malvids</taxon>
        <taxon>Brassicales</taxon>
        <taxon>Brassicaceae</taxon>
        <taxon>Brassiceae</taxon>
        <taxon>Eruca</taxon>
    </lineage>
</organism>
<feature type="compositionally biased region" description="Basic and acidic residues" evidence="10">
    <location>
        <begin position="1303"/>
        <end position="1314"/>
    </location>
</feature>
<feature type="domain" description="Helicase C-terminal" evidence="13">
    <location>
        <begin position="539"/>
        <end position="713"/>
    </location>
</feature>
<feature type="domain" description="R3H" evidence="11">
    <location>
        <begin position="11"/>
        <end position="78"/>
    </location>
</feature>
<dbReference type="PROSITE" id="PS51194">
    <property type="entry name" value="HELICASE_CTER"/>
    <property type="match status" value="1"/>
</dbReference>
<dbReference type="CDD" id="cd18791">
    <property type="entry name" value="SF2_C_RHA"/>
    <property type="match status" value="1"/>
</dbReference>
<reference evidence="14 15" key="1">
    <citation type="submission" date="2022-03" db="EMBL/GenBank/DDBJ databases">
        <authorList>
            <person name="Macdonald S."/>
            <person name="Ahmed S."/>
            <person name="Newling K."/>
        </authorList>
    </citation>
    <scope>NUCLEOTIDE SEQUENCE [LARGE SCALE GENOMIC DNA]</scope>
</reference>
<evidence type="ECO:0000259" key="13">
    <source>
        <dbReference type="PROSITE" id="PS51194"/>
    </source>
</evidence>
<dbReference type="Gene3D" id="1.20.120.1080">
    <property type="match status" value="1"/>
</dbReference>
<dbReference type="InterPro" id="IPR001374">
    <property type="entry name" value="R3H_dom"/>
</dbReference>
<dbReference type="InterPro" id="IPR014001">
    <property type="entry name" value="Helicase_ATP-bd"/>
</dbReference>
<dbReference type="SUPFAM" id="SSF82708">
    <property type="entry name" value="R3H domain"/>
    <property type="match status" value="1"/>
</dbReference>
<comment type="catalytic activity">
    <reaction evidence="8">
        <text>ATP + H2O = ADP + phosphate + H(+)</text>
        <dbReference type="Rhea" id="RHEA:13065"/>
        <dbReference type="ChEBI" id="CHEBI:15377"/>
        <dbReference type="ChEBI" id="CHEBI:15378"/>
        <dbReference type="ChEBI" id="CHEBI:30616"/>
        <dbReference type="ChEBI" id="CHEBI:43474"/>
        <dbReference type="ChEBI" id="CHEBI:456216"/>
        <dbReference type="EC" id="3.6.4.13"/>
    </reaction>
</comment>
<dbReference type="FunFam" id="3.40.50.300:FF:000860">
    <property type="entry name" value="DExH-box ATP-dependent RNA helicase DExH6"/>
    <property type="match status" value="1"/>
</dbReference>
<dbReference type="Pfam" id="PF04408">
    <property type="entry name" value="WHD_HA2"/>
    <property type="match status" value="1"/>
</dbReference>
<comment type="caution">
    <text evidence="14">The sequence shown here is derived from an EMBL/GenBank/DDBJ whole genome shotgun (WGS) entry which is preliminary data.</text>
</comment>
<evidence type="ECO:0000259" key="11">
    <source>
        <dbReference type="PROSITE" id="PS51061"/>
    </source>
</evidence>
<dbReference type="InterPro" id="IPR001650">
    <property type="entry name" value="Helicase_C-like"/>
</dbReference>
<dbReference type="Proteomes" id="UP001642260">
    <property type="component" value="Unassembled WGS sequence"/>
</dbReference>
<dbReference type="PANTHER" id="PTHR18934">
    <property type="entry name" value="ATP-DEPENDENT RNA HELICASE"/>
    <property type="match status" value="1"/>
</dbReference>
<dbReference type="SMART" id="SM00490">
    <property type="entry name" value="HELICc"/>
    <property type="match status" value="1"/>
</dbReference>
<feature type="compositionally biased region" description="Basic residues" evidence="10">
    <location>
        <begin position="1216"/>
        <end position="1225"/>
    </location>
</feature>
<evidence type="ECO:0000256" key="1">
    <source>
        <dbReference type="ARBA" id="ARBA00004123"/>
    </source>
</evidence>
<feature type="compositionally biased region" description="Low complexity" evidence="10">
    <location>
        <begin position="1355"/>
        <end position="1368"/>
    </location>
</feature>
<dbReference type="InterPro" id="IPR011545">
    <property type="entry name" value="DEAD/DEAH_box_helicase_dom"/>
</dbReference>
<dbReference type="GO" id="GO:0003724">
    <property type="term" value="F:RNA helicase activity"/>
    <property type="evidence" value="ECO:0007669"/>
    <property type="project" value="UniProtKB-EC"/>
</dbReference>
<keyword evidence="3" id="KW-0378">Hydrolase</keyword>
<dbReference type="InterPro" id="IPR011709">
    <property type="entry name" value="DEAD-box_helicase_OB_fold"/>
</dbReference>
<dbReference type="InterPro" id="IPR048333">
    <property type="entry name" value="HA2_WH"/>
</dbReference>
<evidence type="ECO:0008006" key="16">
    <source>
        <dbReference type="Google" id="ProtNLM"/>
    </source>
</evidence>
<evidence type="ECO:0000256" key="5">
    <source>
        <dbReference type="ARBA" id="ARBA00022840"/>
    </source>
</evidence>
<keyword evidence="6" id="KW-0694">RNA-binding</keyword>
<feature type="compositionally biased region" description="Low complexity" evidence="10">
    <location>
        <begin position="1253"/>
        <end position="1262"/>
    </location>
</feature>
<dbReference type="InterPro" id="IPR036867">
    <property type="entry name" value="R3H_dom_sf"/>
</dbReference>
<keyword evidence="4" id="KW-0347">Helicase</keyword>
<dbReference type="GO" id="GO:0005634">
    <property type="term" value="C:nucleus"/>
    <property type="evidence" value="ECO:0007669"/>
    <property type="project" value="UniProtKB-SubCell"/>
</dbReference>
<feature type="compositionally biased region" description="Basic residues" evidence="10">
    <location>
        <begin position="1268"/>
        <end position="1279"/>
    </location>
</feature>
<sequence>MGRKMNRNQNTESAKSSRIWASKFLQEFRASGKDSHTFDNSLTRGDRGIIHQMCPKMGLKSKSSGKGDQRCLTISKRGPCSSVSRNKTTNGNGDASEKKKKLKCVTFPTEAKPVLQELFTRYPPCDGDTIGTSLGIYTGHSGKQRKWKDDYFGRPRLSKEEILDKLASLSSRLANDKGFREIFGARTKLPIASFRDAITSAVESNQVVLIAGETGCGKTTQVPQYLLDHMWYSKRESCKIVCTQPRRISAISVSERISWERGETIGNNIGYKVRLQSKGGKQSSVVFCTNGVLLRVLVGKGGGSCVPDITHIIVDEIHERDCYSDFMLAIIRDFLPSNPHLRLILMSATLDAERFSGYFGGCPVVRVPGFTYPVRTFYLEDVLSVVKSDKNHNLISAGSSRPDGKRDIKDEDKVALDEAIELAWTNDEFEALLDLVSSEESQEVYNYKQSSTWLTPLMVFAGKGRVSNVCKLLSFGADFKLKSKEGMTALELAEKENQFEAAQIIREHADNIQSNSQQAQDLLDKYMATINPDEVDVGLIVHLMRKICSDSEAGAVLVFLPGWDEISKTKEILLANPYFADSSKYIIICLHSRVPVEEQKKVFKRPPQGCRKIVLATNIAESAVTIDDVVYVIDSGRMKEKSYDPYNDVSTLESSWVSKANAKQREGRAGRCQPGICYHLYSKLRAASLPEYRIPEVRRMPVDELCLQVKMLDPSCNVNDFLQKLMDPPVDQSIANALTTLKDIGALTPQEELTELGQKFGQLPVHPRISKMLYFAILVSCLEPALILACAADTKDPFTMPLGPEERRKAVAAKRELASLYGGHSDHLAIVAAFHYWKDAKRNGQSQEFCSQYFVSPNAMKMLDNMRDKLHGELERHGLIPRNDSNCSLNAHDPGILRAVLAVGLYPMVGRMCPPSKNNRRSLVETITGAKVRVLSLSNMSSREEDEALIVFDEITRGDWDVHIRESTALPTIPLLLFAGEIAVAPTESCDADKSDDEEDNEVETVGDVMDIDKAGGRPGDKIMLAPENSVKVVVDRWLPFEMTAFEISQMYILRERLMASILFKVKHPQKRLPPHLGASMYAIACILSFDGLSKPSVPTVSELESGNTSGLDNVGESLLSNLADGNELLDSVSAPTEAASAVKEPEKKRRRSKKRKAAENLDVANEQLELKPANESDLGNMVESLPSNVVNGNEQPETNTAPAEASSAGEEPEKKRSRSSKKRKAANESDLGNIESLPSNVVNGNEQLNTNTAPGEAATAGEEPEKKRSRSSKKRKSSKNLDLGNIEVKEPSDLANNGNDQTEVKSASKEKESIPANVTNGNEQLDPNSAQMEPASAAKEPEKKQSRSKRRKLANNSSSASNVEENVPSTNGSEDINSGLTEAT</sequence>
<keyword evidence="7" id="KW-0539">Nucleus</keyword>
<protein>
    <recommendedName>
        <fullName evidence="16">RNA helicase</fullName>
    </recommendedName>
</protein>
<feature type="compositionally biased region" description="Polar residues" evidence="10">
    <location>
        <begin position="1369"/>
        <end position="1385"/>
    </location>
</feature>
<dbReference type="InterPro" id="IPR007502">
    <property type="entry name" value="Helicase-assoc_dom"/>
</dbReference>
<dbReference type="SMART" id="SM00847">
    <property type="entry name" value="HA2"/>
    <property type="match status" value="1"/>
</dbReference>
<dbReference type="InterPro" id="IPR036770">
    <property type="entry name" value="Ankyrin_rpt-contain_sf"/>
</dbReference>
<feature type="compositionally biased region" description="Polar residues" evidence="10">
    <location>
        <begin position="1237"/>
        <end position="1252"/>
    </location>
</feature>
<dbReference type="CDD" id="cd17917">
    <property type="entry name" value="DEXHc_RHA-like"/>
    <property type="match status" value="1"/>
</dbReference>
<keyword evidence="15" id="KW-1185">Reference proteome</keyword>
<dbReference type="Pfam" id="PF21010">
    <property type="entry name" value="HA2_C"/>
    <property type="match status" value="1"/>
</dbReference>
<dbReference type="FunFam" id="3.30.1370.50:FF:000002">
    <property type="entry name" value="Immunoglobulin mu DNA-binding protein 2"/>
    <property type="match status" value="1"/>
</dbReference>
<comment type="similarity">
    <text evidence="9">Belongs to the DExH box helicase family.</text>
</comment>
<comment type="subcellular location">
    <subcellularLocation>
        <location evidence="1">Nucleus</location>
    </subcellularLocation>
</comment>
<dbReference type="Pfam" id="PF01424">
    <property type="entry name" value="R3H"/>
    <property type="match status" value="1"/>
</dbReference>
<accession>A0ABC8JT97</accession>
<dbReference type="SMART" id="SM00393">
    <property type="entry name" value="R3H"/>
    <property type="match status" value="1"/>
</dbReference>
<proteinExistence type="inferred from homology"/>
<dbReference type="Pfam" id="PF00270">
    <property type="entry name" value="DEAD"/>
    <property type="match status" value="1"/>
</dbReference>
<evidence type="ECO:0000313" key="15">
    <source>
        <dbReference type="Proteomes" id="UP001642260"/>
    </source>
</evidence>
<dbReference type="Gene3D" id="3.40.50.300">
    <property type="entry name" value="P-loop containing nucleotide triphosphate hydrolases"/>
    <property type="match status" value="2"/>
</dbReference>
<name>A0ABC8JT97_ERUVS</name>
<dbReference type="PROSITE" id="PS51192">
    <property type="entry name" value="HELICASE_ATP_BIND_1"/>
    <property type="match status" value="1"/>
</dbReference>
<evidence type="ECO:0000256" key="7">
    <source>
        <dbReference type="ARBA" id="ARBA00023242"/>
    </source>
</evidence>
<dbReference type="Gene3D" id="1.25.40.20">
    <property type="entry name" value="Ankyrin repeat-containing domain"/>
    <property type="match status" value="1"/>
</dbReference>
<dbReference type="SUPFAM" id="SSF48403">
    <property type="entry name" value="Ankyrin repeat"/>
    <property type="match status" value="1"/>
</dbReference>
<keyword evidence="5" id="KW-0067">ATP-binding</keyword>
<evidence type="ECO:0000256" key="3">
    <source>
        <dbReference type="ARBA" id="ARBA00022801"/>
    </source>
</evidence>
<dbReference type="GO" id="GO:0005524">
    <property type="term" value="F:ATP binding"/>
    <property type="evidence" value="ECO:0007669"/>
    <property type="project" value="UniProtKB-KW"/>
</dbReference>
<evidence type="ECO:0000256" key="4">
    <source>
        <dbReference type="ARBA" id="ARBA00022806"/>
    </source>
</evidence>
<feature type="compositionally biased region" description="Polar residues" evidence="10">
    <location>
        <begin position="1186"/>
        <end position="1201"/>
    </location>
</feature>
<feature type="domain" description="Helicase ATP-binding" evidence="12">
    <location>
        <begin position="199"/>
        <end position="368"/>
    </location>
</feature>
<dbReference type="EMBL" id="CAKOAT010141821">
    <property type="protein sequence ID" value="CAH8339855.1"/>
    <property type="molecule type" value="Genomic_DNA"/>
</dbReference>
<evidence type="ECO:0000256" key="9">
    <source>
        <dbReference type="ARBA" id="ARBA00060772"/>
    </source>
</evidence>
<dbReference type="FunFam" id="3.40.50.300:FF:000526">
    <property type="entry name" value="DExH-box ATP-dependent RNA helicase DExH3"/>
    <property type="match status" value="1"/>
</dbReference>
<dbReference type="SMART" id="SM00487">
    <property type="entry name" value="DEXDc"/>
    <property type="match status" value="1"/>
</dbReference>
<feature type="region of interest" description="Disordered" evidence="10">
    <location>
        <begin position="1133"/>
        <end position="1385"/>
    </location>
</feature>